<reference evidence="1" key="1">
    <citation type="journal article" date="2019" name="Sci. Rep.">
        <title>Draft genome of Tanacetum cinerariifolium, the natural source of mosquito coil.</title>
        <authorList>
            <person name="Yamashiro T."/>
            <person name="Shiraishi A."/>
            <person name="Satake H."/>
            <person name="Nakayama K."/>
        </authorList>
    </citation>
    <scope>NUCLEOTIDE SEQUENCE</scope>
</reference>
<proteinExistence type="predicted"/>
<gene>
    <name evidence="1" type="ORF">Tci_513417</name>
</gene>
<sequence>MEDHLALKHPTQVNKITSSREIYRSLYDTQYCMENSKQAFVEYASLHTDKTGGKWYTFKLEQNNFGDTYNPSWKTHSGLRGRNFVRLGRDMQVFVGNMSYVMDFTILENIKANIDPSLSYVVFGQPFVEVACLAINRKHSLMTFTDGIKEVTFKTLYKDPEKSEFSSEGHDLLSSIIILSEDDYDRGCKKPSDLEDGFYRDATKLGSEFLTEMDDEDEVT</sequence>
<comment type="caution">
    <text evidence="1">The sequence shown here is derived from an EMBL/GenBank/DDBJ whole genome shotgun (WGS) entry which is preliminary data.</text>
</comment>
<accession>A0A699IAI6</accession>
<name>A0A699IAI6_TANCI</name>
<organism evidence="1">
    <name type="scientific">Tanacetum cinerariifolium</name>
    <name type="common">Dalmatian daisy</name>
    <name type="synonym">Chrysanthemum cinerariifolium</name>
    <dbReference type="NCBI Taxonomy" id="118510"/>
    <lineage>
        <taxon>Eukaryota</taxon>
        <taxon>Viridiplantae</taxon>
        <taxon>Streptophyta</taxon>
        <taxon>Embryophyta</taxon>
        <taxon>Tracheophyta</taxon>
        <taxon>Spermatophyta</taxon>
        <taxon>Magnoliopsida</taxon>
        <taxon>eudicotyledons</taxon>
        <taxon>Gunneridae</taxon>
        <taxon>Pentapetalae</taxon>
        <taxon>asterids</taxon>
        <taxon>campanulids</taxon>
        <taxon>Asterales</taxon>
        <taxon>Asteraceae</taxon>
        <taxon>Asteroideae</taxon>
        <taxon>Anthemideae</taxon>
        <taxon>Anthemidinae</taxon>
        <taxon>Tanacetum</taxon>
    </lineage>
</organism>
<evidence type="ECO:0000313" key="1">
    <source>
        <dbReference type="EMBL" id="GEZ41444.1"/>
    </source>
</evidence>
<dbReference type="EMBL" id="BKCJ010276065">
    <property type="protein sequence ID" value="GEZ41444.1"/>
    <property type="molecule type" value="Genomic_DNA"/>
</dbReference>
<protein>
    <submittedName>
        <fullName evidence="1">MAK10-like protein</fullName>
    </submittedName>
</protein>
<dbReference type="AlphaFoldDB" id="A0A699IAI6"/>